<gene>
    <name evidence="5" type="ORF">AXX12_07260</name>
</gene>
<dbReference type="InterPro" id="IPR006035">
    <property type="entry name" value="Ureohydrolase"/>
</dbReference>
<evidence type="ECO:0000313" key="5">
    <source>
        <dbReference type="EMBL" id="KYZ76230.1"/>
    </source>
</evidence>
<comment type="cofactor">
    <cofactor evidence="3">
        <name>Mn(2+)</name>
        <dbReference type="ChEBI" id="CHEBI:29035"/>
    </cofactor>
    <text evidence="3">Binds 2 manganese ions per subunit.</text>
</comment>
<feature type="binding site" evidence="3">
    <location>
        <position position="158"/>
    </location>
    <ligand>
        <name>Mn(2+)</name>
        <dbReference type="ChEBI" id="CHEBI:29035"/>
        <label>1</label>
    </ligand>
</feature>
<dbReference type="STRING" id="1794912.AXX12_07260"/>
<dbReference type="Proteomes" id="UP000076268">
    <property type="component" value="Unassembled WGS sequence"/>
</dbReference>
<keyword evidence="2" id="KW-0378">Hydrolase</keyword>
<dbReference type="CDD" id="cd11589">
    <property type="entry name" value="Agmatinase_like_1"/>
    <property type="match status" value="1"/>
</dbReference>
<dbReference type="PANTHER" id="PTHR11358:SF26">
    <property type="entry name" value="GUANIDINO ACID HYDROLASE, MITOCHONDRIAL"/>
    <property type="match status" value="1"/>
</dbReference>
<organism evidence="5 6">
    <name type="scientific">Anaerosporomusa subterranea</name>
    <dbReference type="NCBI Taxonomy" id="1794912"/>
    <lineage>
        <taxon>Bacteria</taxon>
        <taxon>Bacillati</taxon>
        <taxon>Bacillota</taxon>
        <taxon>Negativicutes</taxon>
        <taxon>Acetonemataceae</taxon>
        <taxon>Anaerosporomusa</taxon>
    </lineage>
</organism>
<dbReference type="PIRSF" id="PIRSF036979">
    <property type="entry name" value="Arginase"/>
    <property type="match status" value="1"/>
</dbReference>
<dbReference type="GO" id="GO:0046872">
    <property type="term" value="F:metal ion binding"/>
    <property type="evidence" value="ECO:0007669"/>
    <property type="project" value="UniProtKB-KW"/>
</dbReference>
<dbReference type="InterPro" id="IPR023696">
    <property type="entry name" value="Ureohydrolase_dom_sf"/>
</dbReference>
<evidence type="ECO:0008006" key="7">
    <source>
        <dbReference type="Google" id="ProtNLM"/>
    </source>
</evidence>
<keyword evidence="6" id="KW-1185">Reference proteome</keyword>
<evidence type="ECO:0000256" key="2">
    <source>
        <dbReference type="ARBA" id="ARBA00022801"/>
    </source>
</evidence>
<evidence type="ECO:0000313" key="6">
    <source>
        <dbReference type="Proteomes" id="UP000076268"/>
    </source>
</evidence>
<dbReference type="SUPFAM" id="SSF52768">
    <property type="entry name" value="Arginase/deacetylase"/>
    <property type="match status" value="1"/>
</dbReference>
<comment type="similarity">
    <text evidence="4">Belongs to the arginase family.</text>
</comment>
<feature type="binding site" evidence="3">
    <location>
        <position position="132"/>
    </location>
    <ligand>
        <name>Mn(2+)</name>
        <dbReference type="ChEBI" id="CHEBI:29035"/>
        <label>1</label>
    </ligand>
</feature>
<name>A0A154BQT6_ANASB</name>
<sequence>MSNFSLREPVNLASTGIASFAKTAICTNLDDLIADIAVIGAPCDISIQGRSGARLGPRGIRLQSTRFSYSPEGSYDPERDDFYLSTKQWRVVDCGDADLVPGDLEASFANIEAAVRTIVSRGAMPVVLGGDHSITIPVARGLDIAGPFHVIHFDSHLDWSYTRGGQRYSNGSPCRCMAAMAHVDKMAHLGIHGIGSSQKSDFADALAYGDLILSPKQIRKIGIAETLARLPRGERYFVSIDIDVMDCSIAAGTGSPMHGGLYYDEMVELLEGVARLGTIVGFDLVEVAPQYDDLSGTTCYLAARLISDFLGFITKERELS</sequence>
<protein>
    <recommendedName>
        <fullName evidence="7">Agmatinase</fullName>
    </recommendedName>
</protein>
<dbReference type="RefSeq" id="WP_066241314.1">
    <property type="nucleotide sequence ID" value="NZ_LSGP01000017.1"/>
</dbReference>
<evidence type="ECO:0000256" key="1">
    <source>
        <dbReference type="ARBA" id="ARBA00022723"/>
    </source>
</evidence>
<keyword evidence="1 3" id="KW-0479">Metal-binding</keyword>
<dbReference type="Pfam" id="PF00491">
    <property type="entry name" value="Arginase"/>
    <property type="match status" value="1"/>
</dbReference>
<feature type="binding site" evidence="3">
    <location>
        <position position="243"/>
    </location>
    <ligand>
        <name>Mn(2+)</name>
        <dbReference type="ChEBI" id="CHEBI:29035"/>
        <label>1</label>
    </ligand>
</feature>
<evidence type="ECO:0000256" key="3">
    <source>
        <dbReference type="PIRSR" id="PIRSR036979-1"/>
    </source>
</evidence>
<feature type="binding site" evidence="3">
    <location>
        <position position="241"/>
    </location>
    <ligand>
        <name>Mn(2+)</name>
        <dbReference type="ChEBI" id="CHEBI:29035"/>
        <label>1</label>
    </ligand>
</feature>
<dbReference type="OrthoDB" id="9789727at2"/>
<keyword evidence="3" id="KW-0464">Manganese</keyword>
<dbReference type="GO" id="GO:0033389">
    <property type="term" value="P:putrescine biosynthetic process from arginine, via agmatine"/>
    <property type="evidence" value="ECO:0007669"/>
    <property type="project" value="TreeGrafter"/>
</dbReference>
<feature type="binding site" evidence="3">
    <location>
        <position position="154"/>
    </location>
    <ligand>
        <name>Mn(2+)</name>
        <dbReference type="ChEBI" id="CHEBI:29035"/>
        <label>1</label>
    </ligand>
</feature>
<dbReference type="AlphaFoldDB" id="A0A154BQT6"/>
<comment type="caution">
    <text evidence="5">The sequence shown here is derived from an EMBL/GenBank/DDBJ whole genome shotgun (WGS) entry which is preliminary data.</text>
</comment>
<dbReference type="Gene3D" id="3.40.800.10">
    <property type="entry name" value="Ureohydrolase domain"/>
    <property type="match status" value="1"/>
</dbReference>
<reference evidence="5 6" key="1">
    <citation type="submission" date="2016-02" db="EMBL/GenBank/DDBJ databases">
        <title>Anaerosporomusa subterraneum gen. nov., sp. nov., a spore-forming obligate anaerobe isolated from saprolite.</title>
        <authorList>
            <person name="Choi J.K."/>
            <person name="Shah M."/>
            <person name="Yee N."/>
        </authorList>
    </citation>
    <scope>NUCLEOTIDE SEQUENCE [LARGE SCALE GENOMIC DNA]</scope>
    <source>
        <strain evidence="5 6">RU4</strain>
    </source>
</reference>
<dbReference type="GO" id="GO:0008783">
    <property type="term" value="F:agmatinase activity"/>
    <property type="evidence" value="ECO:0007669"/>
    <property type="project" value="TreeGrafter"/>
</dbReference>
<feature type="binding site" evidence="3">
    <location>
        <position position="156"/>
    </location>
    <ligand>
        <name>Mn(2+)</name>
        <dbReference type="ChEBI" id="CHEBI:29035"/>
        <label>1</label>
    </ligand>
</feature>
<accession>A0A154BQT6</accession>
<evidence type="ECO:0000256" key="4">
    <source>
        <dbReference type="PROSITE-ProRule" id="PRU00742"/>
    </source>
</evidence>
<proteinExistence type="inferred from homology"/>
<dbReference type="PROSITE" id="PS51409">
    <property type="entry name" value="ARGINASE_2"/>
    <property type="match status" value="1"/>
</dbReference>
<dbReference type="PANTHER" id="PTHR11358">
    <property type="entry name" value="ARGINASE/AGMATINASE"/>
    <property type="match status" value="1"/>
</dbReference>
<dbReference type="EMBL" id="LSGP01000017">
    <property type="protein sequence ID" value="KYZ76230.1"/>
    <property type="molecule type" value="Genomic_DNA"/>
</dbReference>